<dbReference type="Proteomes" id="UP000004105">
    <property type="component" value="Unassembled WGS sequence"/>
</dbReference>
<accession>F2B8P7</accession>
<dbReference type="EMBL" id="AFAY01000003">
    <property type="protein sequence ID" value="EGF12120.1"/>
    <property type="molecule type" value="Genomic_DNA"/>
</dbReference>
<gene>
    <name evidence="1" type="ORF">HMPREF9123_0100</name>
</gene>
<keyword evidence="2" id="KW-1185">Reference proteome</keyword>
<reference evidence="1 2" key="1">
    <citation type="submission" date="2011-02" db="EMBL/GenBank/DDBJ databases">
        <authorList>
            <person name="Muzny D."/>
            <person name="Qin X."/>
            <person name="Deng J."/>
            <person name="Jiang H."/>
            <person name="Liu Y."/>
            <person name="Qu J."/>
            <person name="Song X.-Z."/>
            <person name="Zhang L."/>
            <person name="Thornton R."/>
            <person name="Coyle M."/>
            <person name="Francisco L."/>
            <person name="Jackson L."/>
            <person name="Javaid M."/>
            <person name="Korchina V."/>
            <person name="Kovar C."/>
            <person name="Mata R."/>
            <person name="Mathew T."/>
            <person name="Ngo R."/>
            <person name="Nguyen L."/>
            <person name="Nguyen N."/>
            <person name="Okwuonu G."/>
            <person name="Ongeri F."/>
            <person name="Pham C."/>
            <person name="Simmons D."/>
            <person name="Wilczek-Boney K."/>
            <person name="Hale W."/>
            <person name="Jakkamsetti A."/>
            <person name="Pham P."/>
            <person name="Ruth R."/>
            <person name="San Lucas F."/>
            <person name="Warren J."/>
            <person name="Zhang J."/>
            <person name="Zhao Z."/>
            <person name="Zhou C."/>
            <person name="Zhu D."/>
            <person name="Lee S."/>
            <person name="Bess C."/>
            <person name="Blankenburg K."/>
            <person name="Forbes L."/>
            <person name="Fu Q."/>
            <person name="Gubbala S."/>
            <person name="Hirani K."/>
            <person name="Jayaseelan J.C."/>
            <person name="Lara F."/>
            <person name="Munidasa M."/>
            <person name="Palculict T."/>
            <person name="Patil S."/>
            <person name="Pu L.-L."/>
            <person name="Saada N."/>
            <person name="Tang L."/>
            <person name="Weissenberger G."/>
            <person name="Zhu Y."/>
            <person name="Hemphill L."/>
            <person name="Shang Y."/>
            <person name="Youmans B."/>
            <person name="Ayvaz T."/>
            <person name="Ross M."/>
            <person name="Santibanez J."/>
            <person name="Aqrawi P."/>
            <person name="Gross S."/>
            <person name="Joshi V."/>
            <person name="Fowler G."/>
            <person name="Nazareth L."/>
            <person name="Reid J."/>
            <person name="Worley K."/>
            <person name="Petrosino J."/>
            <person name="Highlander S."/>
            <person name="Gibbs R."/>
        </authorList>
    </citation>
    <scope>NUCLEOTIDE SEQUENCE [LARGE SCALE GENOMIC DNA]</scope>
    <source>
        <strain evidence="1 2">ATCC BAA-1200</strain>
    </source>
</reference>
<proteinExistence type="predicted"/>
<protein>
    <submittedName>
        <fullName evidence="1">Uncharacterized protein</fullName>
    </submittedName>
</protein>
<dbReference type="HOGENOM" id="CLU_2181038_0_0_4"/>
<evidence type="ECO:0000313" key="1">
    <source>
        <dbReference type="EMBL" id="EGF12120.1"/>
    </source>
</evidence>
<sequence length="109" mass="12473">MEKERLQKKAVAARVRLMLCNGCIRAETVCRPVKTYLNALQSQAAQVRLPESRQPLKIRADRTATVERVRPKSEMETFHCSQKMWISLSVNIKVPIVKEQIEVLKNSAP</sequence>
<name>F2B8P7_9NEIS</name>
<evidence type="ECO:0000313" key="2">
    <source>
        <dbReference type="Proteomes" id="UP000004105"/>
    </source>
</evidence>
<dbReference type="AlphaFoldDB" id="F2B8P7"/>
<organism evidence="1 2">
    <name type="scientific">Neisseria bacilliformis ATCC BAA-1200</name>
    <dbReference type="NCBI Taxonomy" id="888742"/>
    <lineage>
        <taxon>Bacteria</taxon>
        <taxon>Pseudomonadati</taxon>
        <taxon>Pseudomonadota</taxon>
        <taxon>Betaproteobacteria</taxon>
        <taxon>Neisseriales</taxon>
        <taxon>Neisseriaceae</taxon>
        <taxon>Neisseria</taxon>
    </lineage>
</organism>
<comment type="caution">
    <text evidence="1">The sequence shown here is derived from an EMBL/GenBank/DDBJ whole genome shotgun (WGS) entry which is preliminary data.</text>
</comment>